<protein>
    <submittedName>
        <fullName evidence="3">Alkaline phosphatase family protein</fullName>
    </submittedName>
</protein>
<evidence type="ECO:0000256" key="2">
    <source>
        <dbReference type="SAM" id="SignalP"/>
    </source>
</evidence>
<dbReference type="InterPro" id="IPR017768">
    <property type="entry name" value="AcpA"/>
</dbReference>
<dbReference type="InterPro" id="IPR017850">
    <property type="entry name" value="Alkaline_phosphatase_core_sf"/>
</dbReference>
<evidence type="ECO:0000256" key="1">
    <source>
        <dbReference type="ARBA" id="ARBA00022801"/>
    </source>
</evidence>
<keyword evidence="1" id="KW-0378">Hydrolase</keyword>
<evidence type="ECO:0000313" key="4">
    <source>
        <dbReference type="Proteomes" id="UP001370348"/>
    </source>
</evidence>
<dbReference type="Gene3D" id="3.40.720.10">
    <property type="entry name" value="Alkaline Phosphatase, subunit A"/>
    <property type="match status" value="2"/>
</dbReference>
<dbReference type="PROSITE" id="PS51257">
    <property type="entry name" value="PROKAR_LIPOPROTEIN"/>
    <property type="match status" value="1"/>
</dbReference>
<feature type="chain" id="PRO_5046842781" evidence="2">
    <location>
        <begin position="24"/>
        <end position="470"/>
    </location>
</feature>
<dbReference type="Proteomes" id="UP001370348">
    <property type="component" value="Chromosome"/>
</dbReference>
<name>A0ABZ2LZX0_9BACT</name>
<feature type="signal peptide" evidence="2">
    <location>
        <begin position="1"/>
        <end position="23"/>
    </location>
</feature>
<dbReference type="EMBL" id="CP089984">
    <property type="protein sequence ID" value="WXB14640.1"/>
    <property type="molecule type" value="Genomic_DNA"/>
</dbReference>
<dbReference type="PANTHER" id="PTHR31956">
    <property type="entry name" value="NON-SPECIFIC PHOSPHOLIPASE C4-RELATED"/>
    <property type="match status" value="1"/>
</dbReference>
<proteinExistence type="predicted"/>
<dbReference type="PANTHER" id="PTHR31956:SF1">
    <property type="entry name" value="NON-SPECIFIC PHOSPHOLIPASE C1"/>
    <property type="match status" value="1"/>
</dbReference>
<accession>A0ABZ2LZX0</accession>
<dbReference type="NCBIfam" id="TIGR03397">
    <property type="entry name" value="acid_phos_Burk"/>
    <property type="match status" value="1"/>
</dbReference>
<reference evidence="3 4" key="1">
    <citation type="submission" date="2021-12" db="EMBL/GenBank/DDBJ databases">
        <title>Discovery of the Pendulisporaceae a myxobacterial family with distinct sporulation behavior and unique specialized metabolism.</title>
        <authorList>
            <person name="Garcia R."/>
            <person name="Popoff A."/>
            <person name="Bader C.D."/>
            <person name="Loehr J."/>
            <person name="Walesch S."/>
            <person name="Walt C."/>
            <person name="Boldt J."/>
            <person name="Bunk B."/>
            <person name="Haeckl F.J.F.P.J."/>
            <person name="Gunesch A.P."/>
            <person name="Birkelbach J."/>
            <person name="Nuebel U."/>
            <person name="Pietschmann T."/>
            <person name="Bach T."/>
            <person name="Mueller R."/>
        </authorList>
    </citation>
    <scope>NUCLEOTIDE SEQUENCE [LARGE SCALE GENOMIC DNA]</scope>
    <source>
        <strain evidence="3 4">MSr11954</strain>
    </source>
</reference>
<keyword evidence="2" id="KW-0732">Signal</keyword>
<dbReference type="SUPFAM" id="SSF53649">
    <property type="entry name" value="Alkaline phosphatase-like"/>
    <property type="match status" value="1"/>
</dbReference>
<evidence type="ECO:0000313" key="3">
    <source>
        <dbReference type="EMBL" id="WXB14640.1"/>
    </source>
</evidence>
<dbReference type="RefSeq" id="WP_394824264.1">
    <property type="nucleotide sequence ID" value="NZ_CP089984.1"/>
</dbReference>
<dbReference type="Pfam" id="PF04185">
    <property type="entry name" value="Phosphoesterase"/>
    <property type="match status" value="1"/>
</dbReference>
<gene>
    <name evidence="3" type="ORF">LZC94_43305</name>
</gene>
<sequence>MTKARTSLLVLGIPVAMGMAALGACSSDDTLVVPPRDGGVDAYKPPPADAGTSLSNVGHVVVIFLENHSFDNLYGSYPGAEGLSSPTAKIPQINSDTGQPYATLPQANPQIPEGLPNEPFDITKHVPANQKTRDLVHRWYQEMGQINGGKMDLFVTKSDALGLSFGYYPTAQLPLVKLINSMPSNVTVCDHFFHAAFGGSFLNHIWLIAAATPTFPGAPASMRAQVDKDGNMIKDGVLTPEGDVVNTAYSVNAPYRKATPVAERVPNQTLPTIGDQLTAASVDWAWYSGGWNDALADKPDPTFQYHHQPFVYFEPYADGKPGRSHLKDEAEFITASKSGTLPPVSFVKPVGTDNEHPGYADLETGQKHVVELIQGLMNGPSWNDTVVIVTYDENGGFWDHVAPPKTDKWGPGSRVPAIVFSKFARSGVDSTVYDTTAILRFIEKRWNMPALNDRVGRQEDLSAHALRFDR</sequence>
<dbReference type="CDD" id="cd16013">
    <property type="entry name" value="AcpA"/>
    <property type="match status" value="1"/>
</dbReference>
<keyword evidence="4" id="KW-1185">Reference proteome</keyword>
<organism evidence="3 4">
    <name type="scientific">Pendulispora albinea</name>
    <dbReference type="NCBI Taxonomy" id="2741071"/>
    <lineage>
        <taxon>Bacteria</taxon>
        <taxon>Pseudomonadati</taxon>
        <taxon>Myxococcota</taxon>
        <taxon>Myxococcia</taxon>
        <taxon>Myxococcales</taxon>
        <taxon>Sorangiineae</taxon>
        <taxon>Pendulisporaceae</taxon>
        <taxon>Pendulispora</taxon>
    </lineage>
</organism>
<dbReference type="InterPro" id="IPR007312">
    <property type="entry name" value="Phosphoesterase"/>
</dbReference>